<keyword evidence="1" id="KW-0472">Membrane</keyword>
<reference evidence="2" key="1">
    <citation type="submission" date="2021-03" db="EMBL/GenBank/DDBJ databases">
        <title>Comparative genomics and phylogenomic investigation of the class Geoglossomycetes provide insights into ecological specialization and systematics.</title>
        <authorList>
            <person name="Melie T."/>
            <person name="Pirro S."/>
            <person name="Miller A.N."/>
            <person name="Quandt A."/>
        </authorList>
    </citation>
    <scope>NUCLEOTIDE SEQUENCE</scope>
    <source>
        <strain evidence="2">GBOQ0MN5Z8</strain>
    </source>
</reference>
<dbReference type="AlphaFoldDB" id="A0A9P8I8F5"/>
<keyword evidence="3" id="KW-1185">Reference proteome</keyword>
<gene>
    <name evidence="2" type="ORF">FGG08_005925</name>
</gene>
<dbReference type="EMBL" id="JAGHQL010000154">
    <property type="protein sequence ID" value="KAH0537263.1"/>
    <property type="molecule type" value="Genomic_DNA"/>
</dbReference>
<protein>
    <recommendedName>
        <fullName evidence="4">MARVEL domain-containing protein</fullName>
    </recommendedName>
</protein>
<keyword evidence="1" id="KW-0812">Transmembrane</keyword>
<dbReference type="OrthoDB" id="5371583at2759"/>
<name>A0A9P8I8F5_9PEZI</name>
<proteinExistence type="predicted"/>
<feature type="transmembrane region" description="Helical" evidence="1">
    <location>
        <begin position="62"/>
        <end position="86"/>
    </location>
</feature>
<feature type="transmembrane region" description="Helical" evidence="1">
    <location>
        <begin position="211"/>
        <end position="232"/>
    </location>
</feature>
<evidence type="ECO:0000313" key="3">
    <source>
        <dbReference type="Proteomes" id="UP000698800"/>
    </source>
</evidence>
<evidence type="ECO:0000256" key="1">
    <source>
        <dbReference type="SAM" id="Phobius"/>
    </source>
</evidence>
<keyword evidence="1" id="KW-1133">Transmembrane helix</keyword>
<accession>A0A9P8I8F5</accession>
<sequence length="253" mass="28271">MSKESYYSTPAQSPGQPPTGGVYPLKDQYGYGHVPSQYTDEHLEALQRKDTKLKKRIRILRIVSRICTAIFSTVVAVMMGMSIHKFSSTKNIYINGRTAWAKNTKLWPTVMLFSVAAVTVTFNLIILVAYLRSVKTANRVSTVSSIFGVLVFGGHVVVWVSAAALYRYGKDTNGVHNDLWGWSCSKGADKIQSTFHSVVNFDRLCTSSANAWYTSIAEACLEILSVVIYYLAYRRLKHKKKIEVARSIAPQSL</sequence>
<feature type="transmembrane region" description="Helical" evidence="1">
    <location>
        <begin position="106"/>
        <end position="131"/>
    </location>
</feature>
<comment type="caution">
    <text evidence="2">The sequence shown here is derived from an EMBL/GenBank/DDBJ whole genome shotgun (WGS) entry which is preliminary data.</text>
</comment>
<organism evidence="2 3">
    <name type="scientific">Glutinoglossum americanum</name>
    <dbReference type="NCBI Taxonomy" id="1670608"/>
    <lineage>
        <taxon>Eukaryota</taxon>
        <taxon>Fungi</taxon>
        <taxon>Dikarya</taxon>
        <taxon>Ascomycota</taxon>
        <taxon>Pezizomycotina</taxon>
        <taxon>Geoglossomycetes</taxon>
        <taxon>Geoglossales</taxon>
        <taxon>Geoglossaceae</taxon>
        <taxon>Glutinoglossum</taxon>
    </lineage>
</organism>
<evidence type="ECO:0008006" key="4">
    <source>
        <dbReference type="Google" id="ProtNLM"/>
    </source>
</evidence>
<evidence type="ECO:0000313" key="2">
    <source>
        <dbReference type="EMBL" id="KAH0537263.1"/>
    </source>
</evidence>
<dbReference type="PANTHER" id="PTHR42069:SF1">
    <property type="entry name" value="MARVEL DOMAIN-CONTAINING PROTEIN"/>
    <property type="match status" value="1"/>
</dbReference>
<feature type="transmembrane region" description="Helical" evidence="1">
    <location>
        <begin position="143"/>
        <end position="166"/>
    </location>
</feature>
<dbReference type="PANTHER" id="PTHR42069">
    <property type="entry name" value="HYPHAL ANASTAMOSIS-8 PROTEIN"/>
    <property type="match status" value="1"/>
</dbReference>
<dbReference type="Proteomes" id="UP000698800">
    <property type="component" value="Unassembled WGS sequence"/>
</dbReference>